<gene>
    <name evidence="1" type="ORF">D917_02404</name>
</gene>
<accession>A0A1Y3EK51</accession>
<dbReference type="EMBL" id="LVZM01013838">
    <property type="protein sequence ID" value="OUC43939.1"/>
    <property type="molecule type" value="Genomic_DNA"/>
</dbReference>
<dbReference type="Proteomes" id="UP000243006">
    <property type="component" value="Unassembled WGS sequence"/>
</dbReference>
<evidence type="ECO:0000313" key="1">
    <source>
        <dbReference type="EMBL" id="OUC43939.1"/>
    </source>
</evidence>
<organism evidence="1 2">
    <name type="scientific">Trichinella nativa</name>
    <dbReference type="NCBI Taxonomy" id="6335"/>
    <lineage>
        <taxon>Eukaryota</taxon>
        <taxon>Metazoa</taxon>
        <taxon>Ecdysozoa</taxon>
        <taxon>Nematoda</taxon>
        <taxon>Enoplea</taxon>
        <taxon>Dorylaimia</taxon>
        <taxon>Trichinellida</taxon>
        <taxon>Trichinellidae</taxon>
        <taxon>Trichinella</taxon>
    </lineage>
</organism>
<protein>
    <submittedName>
        <fullName evidence="1">Uncharacterized protein</fullName>
    </submittedName>
</protein>
<sequence>MKKRKSAKIFHPSINHCFEEAKMAAKFFCAMWIQQPTSLTLFDISNRQKYLHLLSHSLTLLLLPLLLLLANHVSAVNVQLSNETNESLISETDIQKILDKFQVLSVSDNIQHGKINTTVAISDTINGTVHISTALNENFQIVAVEYCFTHQA</sequence>
<name>A0A1Y3EK51_9BILA</name>
<reference evidence="1 2" key="1">
    <citation type="submission" date="2015-04" db="EMBL/GenBank/DDBJ databases">
        <title>Draft genome of the roundworm Trichinella nativa.</title>
        <authorList>
            <person name="Mitreva M."/>
        </authorList>
    </citation>
    <scope>NUCLEOTIDE SEQUENCE [LARGE SCALE GENOMIC DNA]</scope>
    <source>
        <strain evidence="1 2">ISS45</strain>
    </source>
</reference>
<comment type="caution">
    <text evidence="1">The sequence shown here is derived from an EMBL/GenBank/DDBJ whole genome shotgun (WGS) entry which is preliminary data.</text>
</comment>
<evidence type="ECO:0000313" key="2">
    <source>
        <dbReference type="Proteomes" id="UP000243006"/>
    </source>
</evidence>
<proteinExistence type="predicted"/>
<dbReference type="AlphaFoldDB" id="A0A1Y3EK51"/>